<dbReference type="PANTHER" id="PTHR12147">
    <property type="entry name" value="METALLOPEPTIDASE M28 FAMILY MEMBER"/>
    <property type="match status" value="1"/>
</dbReference>
<sequence length="395" mass="44166">MPFSSLCLLFIFAVFIKIEVFCGNSRELRDTSRRLRTQITEHFSENRHHDVNPTNKDNVRNYIKEAMEGSNLEIELQHFSSSYEGTNIIGVLPGLLRGTADDQVILLGAHYDSVESTPGVDDNGSGMAVLLEVAAVITSRPQEICIGSQYFVQKWLLPFLANGDDVVNSLFQGALIIETAMNYNNTDNSQNVPYGFQQIFPETYTNIQNRGFRGDFLNVIGRRTDADFSDKFVEHLAKINHTQPVFYAEIIKIPTDGVPTEYEKGVYADLFRSDHQRFWGVGPPYLNALFITDSANFRSSMDACYHQECDNLALITDDNLLFLAMTTKAATTMPSWLSNIARIPEASSVPSEDIPTKDPTTGLIEELGSRHTTIADTIKQTPACNNRLQGCSPVR</sequence>
<dbReference type="GeneID" id="102808662"/>
<feature type="signal peptide" evidence="3">
    <location>
        <begin position="1"/>
        <end position="22"/>
    </location>
</feature>
<comment type="similarity">
    <text evidence="2">Belongs to the peptidase M28 family. M28B subfamily.</text>
</comment>
<evidence type="ECO:0000256" key="1">
    <source>
        <dbReference type="ARBA" id="ARBA00001947"/>
    </source>
</evidence>
<keyword evidence="5" id="KW-1185">Reference proteome</keyword>
<organism evidence="5 6">
    <name type="scientific">Saccoglossus kowalevskii</name>
    <name type="common">Acorn worm</name>
    <dbReference type="NCBI Taxonomy" id="10224"/>
    <lineage>
        <taxon>Eukaryota</taxon>
        <taxon>Metazoa</taxon>
        <taxon>Hemichordata</taxon>
        <taxon>Enteropneusta</taxon>
        <taxon>Harrimaniidae</taxon>
        <taxon>Saccoglossus</taxon>
    </lineage>
</organism>
<dbReference type="InterPro" id="IPR007484">
    <property type="entry name" value="Peptidase_M28"/>
</dbReference>
<evidence type="ECO:0000313" key="6">
    <source>
        <dbReference type="RefSeq" id="XP_006814634.1"/>
    </source>
</evidence>
<dbReference type="PANTHER" id="PTHR12147:SF26">
    <property type="entry name" value="PEPTIDASE M28 DOMAIN-CONTAINING PROTEIN"/>
    <property type="match status" value="1"/>
</dbReference>
<evidence type="ECO:0000313" key="5">
    <source>
        <dbReference type="Proteomes" id="UP000694865"/>
    </source>
</evidence>
<gene>
    <name evidence="6" type="primary">LOC102808662</name>
</gene>
<protein>
    <submittedName>
        <fullName evidence="6">Uncharacterized protein LOC102808662</fullName>
    </submittedName>
</protein>
<dbReference type="Gene3D" id="3.40.630.10">
    <property type="entry name" value="Zn peptidases"/>
    <property type="match status" value="1"/>
</dbReference>
<name>A0ABM0M3P3_SACKO</name>
<feature type="domain" description="Peptidase M28" evidence="4">
    <location>
        <begin position="96"/>
        <end position="320"/>
    </location>
</feature>
<feature type="chain" id="PRO_5047513122" evidence="3">
    <location>
        <begin position="23"/>
        <end position="395"/>
    </location>
</feature>
<evidence type="ECO:0000256" key="3">
    <source>
        <dbReference type="SAM" id="SignalP"/>
    </source>
</evidence>
<dbReference type="SUPFAM" id="SSF53187">
    <property type="entry name" value="Zn-dependent exopeptidases"/>
    <property type="match status" value="1"/>
</dbReference>
<dbReference type="Proteomes" id="UP000694865">
    <property type="component" value="Unplaced"/>
</dbReference>
<reference evidence="6" key="1">
    <citation type="submission" date="2025-08" db="UniProtKB">
        <authorList>
            <consortium name="RefSeq"/>
        </authorList>
    </citation>
    <scope>IDENTIFICATION</scope>
    <source>
        <tissue evidence="6">Testes</tissue>
    </source>
</reference>
<comment type="cofactor">
    <cofactor evidence="1">
        <name>Zn(2+)</name>
        <dbReference type="ChEBI" id="CHEBI:29105"/>
    </cofactor>
</comment>
<evidence type="ECO:0000259" key="4">
    <source>
        <dbReference type="Pfam" id="PF04389"/>
    </source>
</evidence>
<accession>A0ABM0M3P3</accession>
<dbReference type="Pfam" id="PF04389">
    <property type="entry name" value="Peptidase_M28"/>
    <property type="match status" value="1"/>
</dbReference>
<proteinExistence type="inferred from homology"/>
<keyword evidence="3" id="KW-0732">Signal</keyword>
<evidence type="ECO:0000256" key="2">
    <source>
        <dbReference type="ARBA" id="ARBA00005634"/>
    </source>
</evidence>
<dbReference type="InterPro" id="IPR045175">
    <property type="entry name" value="M28_fam"/>
</dbReference>
<dbReference type="RefSeq" id="XP_006814634.1">
    <property type="nucleotide sequence ID" value="XM_006814571.1"/>
</dbReference>
<feature type="non-terminal residue" evidence="6">
    <location>
        <position position="395"/>
    </location>
</feature>